<dbReference type="AlphaFoldDB" id="A0A2D2D5Y7"/>
<evidence type="ECO:0000313" key="4">
    <source>
        <dbReference type="Proteomes" id="UP000230709"/>
    </source>
</evidence>
<dbReference type="SUPFAM" id="SSF50952">
    <property type="entry name" value="Soluble quinoprotein glucose dehydrogenase"/>
    <property type="match status" value="1"/>
</dbReference>
<evidence type="ECO:0000313" key="3">
    <source>
        <dbReference type="EMBL" id="ATQ70386.1"/>
    </source>
</evidence>
<proteinExistence type="predicted"/>
<feature type="domain" description="Glucose/Sorbosone dehydrogenase" evidence="2">
    <location>
        <begin position="109"/>
        <end position="321"/>
    </location>
</feature>
<accession>A0A2D2D5Y7</accession>
<name>A0A2D2D5Y7_METT3</name>
<dbReference type="PANTHER" id="PTHR19328:SF40">
    <property type="entry name" value="BLL0591 PROTEIN"/>
    <property type="match status" value="1"/>
</dbReference>
<dbReference type="InterPro" id="IPR011041">
    <property type="entry name" value="Quinoprot_gluc/sorb_DH_b-prop"/>
</dbReference>
<feature type="chain" id="PRO_5013662556" evidence="1">
    <location>
        <begin position="26"/>
        <end position="396"/>
    </location>
</feature>
<evidence type="ECO:0000259" key="2">
    <source>
        <dbReference type="Pfam" id="PF07995"/>
    </source>
</evidence>
<dbReference type="Gene3D" id="2.120.10.30">
    <property type="entry name" value="TolB, C-terminal domain"/>
    <property type="match status" value="1"/>
</dbReference>
<keyword evidence="1" id="KW-0732">Signal</keyword>
<dbReference type="Proteomes" id="UP000230709">
    <property type="component" value="Chromosome"/>
</dbReference>
<dbReference type="RefSeq" id="WP_003609018.1">
    <property type="nucleotide sequence ID" value="NZ_ADVE02000001.1"/>
</dbReference>
<protein>
    <submittedName>
        <fullName evidence="3">Sorbosone dehydrogenase</fullName>
    </submittedName>
</protein>
<dbReference type="EMBL" id="CP023737">
    <property type="protein sequence ID" value="ATQ70386.1"/>
    <property type="molecule type" value="Genomic_DNA"/>
</dbReference>
<keyword evidence="4" id="KW-1185">Reference proteome</keyword>
<feature type="signal peptide" evidence="1">
    <location>
        <begin position="1"/>
        <end position="25"/>
    </location>
</feature>
<dbReference type="Pfam" id="PF07995">
    <property type="entry name" value="GSDH"/>
    <property type="match status" value="1"/>
</dbReference>
<sequence>MNQAFCKLVAILALALLALSAQGRAEPLRRAAEIEATLRRIRLPDGFSISLYALVPHARSLAVAPGGEAIFVGTDERRIFALTPGGARAAAVESFAPGADFVMPHGLCFDKDGTLYVVEQNRVSSFAQAAVDRGRLRAADARVLVAKGALIPVSEQSAIHSTRMCRIGPDEKLYISLGQPHNVAPRDKLALYDRIGMGGIIRMNRDGSSREVFARGIRNSVGMDFDPSDGVLWFTDNQVDRMGDDTPPGEIDRAPRAGLHFGFPWYGGGHVRTQEYAHETPPADVVFPEVEEAPHAADLGMIFYTGAMFPERYRGGIFSAQHGSWDRAMPVGARVMFTPVGADRKASASEPFAEGWNTTDPHYLGRPVDVAQLPDGSLLVTDDQNEAVYRISYGGR</sequence>
<evidence type="ECO:0000256" key="1">
    <source>
        <dbReference type="SAM" id="SignalP"/>
    </source>
</evidence>
<dbReference type="InterPro" id="IPR012938">
    <property type="entry name" value="Glc/Sorbosone_DH"/>
</dbReference>
<dbReference type="PANTHER" id="PTHR19328">
    <property type="entry name" value="HEDGEHOG-INTERACTING PROTEIN"/>
    <property type="match status" value="1"/>
</dbReference>
<organism evidence="3 4">
    <name type="scientific">Methylosinus trichosporium (strain ATCC 35070 / NCIMB 11131 / UNIQEM 75 / OB3b)</name>
    <dbReference type="NCBI Taxonomy" id="595536"/>
    <lineage>
        <taxon>Bacteria</taxon>
        <taxon>Pseudomonadati</taxon>
        <taxon>Pseudomonadota</taxon>
        <taxon>Alphaproteobacteria</taxon>
        <taxon>Hyphomicrobiales</taxon>
        <taxon>Methylocystaceae</taxon>
        <taxon>Methylosinus</taxon>
    </lineage>
</organism>
<dbReference type="STRING" id="595536.GCA_000178815_02494"/>
<dbReference type="InterPro" id="IPR011042">
    <property type="entry name" value="6-blade_b-propeller_TolB-like"/>
</dbReference>
<reference evidence="4" key="1">
    <citation type="submission" date="2017-10" db="EMBL/GenBank/DDBJ databases">
        <title>Completed PacBio SMRT sequence of Methylosinus trichosporium OB3b reveals presence of a third large plasmid.</title>
        <authorList>
            <person name="Charles T.C."/>
            <person name="Lynch M.D.J."/>
            <person name="Heil J.R."/>
            <person name="Cheng J."/>
        </authorList>
    </citation>
    <scope>NUCLEOTIDE SEQUENCE [LARGE SCALE GENOMIC DNA]</scope>
    <source>
        <strain evidence="4">OB3b</strain>
    </source>
</reference>
<dbReference type="KEGG" id="mtw:CQW49_13345"/>
<gene>
    <name evidence="3" type="ORF">CQW49_13345</name>
</gene>